<reference evidence="2 3" key="1">
    <citation type="journal article" date="2013" name="Stand. Genomic Sci.">
        <title>Genome sequence of the reddish-pigmented Rubellimicrobium thermophilum type strain (DSM 16684(T)), a member of the Roseobacter clade.</title>
        <authorList>
            <person name="Fiebig A."/>
            <person name="Riedel T."/>
            <person name="Gronow S."/>
            <person name="Petersen J."/>
            <person name="Klenk H.P."/>
            <person name="Goker M."/>
        </authorList>
    </citation>
    <scope>NUCLEOTIDE SEQUENCE [LARGE SCALE GENOMIC DNA]</scope>
    <source>
        <strain evidence="2 3">DSM 16684</strain>
    </source>
</reference>
<dbReference type="STRING" id="1123069.ruthe_02783"/>
<organism evidence="2 3">
    <name type="scientific">Rubellimicrobium thermophilum DSM 16684</name>
    <dbReference type="NCBI Taxonomy" id="1123069"/>
    <lineage>
        <taxon>Bacteria</taxon>
        <taxon>Pseudomonadati</taxon>
        <taxon>Pseudomonadota</taxon>
        <taxon>Alphaproteobacteria</taxon>
        <taxon>Rhodobacterales</taxon>
        <taxon>Roseobacteraceae</taxon>
        <taxon>Rubellimicrobium</taxon>
    </lineage>
</organism>
<dbReference type="EMBL" id="AOLV01000033">
    <property type="protein sequence ID" value="EPX83166.1"/>
    <property type="molecule type" value="Genomic_DNA"/>
</dbReference>
<dbReference type="OrthoDB" id="9764279at2"/>
<dbReference type="InterPro" id="IPR036422">
    <property type="entry name" value="RuBisCO_lsu_N_sf"/>
</dbReference>
<dbReference type="Proteomes" id="UP000015346">
    <property type="component" value="Unassembled WGS sequence"/>
</dbReference>
<dbReference type="PATRIC" id="fig|1123069.3.peg.2760"/>
<dbReference type="GO" id="GO:0015977">
    <property type="term" value="P:carbon fixation"/>
    <property type="evidence" value="ECO:0007669"/>
    <property type="project" value="InterPro"/>
</dbReference>
<sequence length="371" mass="39127">MTRFHVTYRLVAADRAEARARAEGIAYEQTVEVPPDVVPPGRIAQEIVGRIETLEPAGEGVFRTTISYSPDSAGRDVVQFLNVVFGNSSIQTGIRVEAVDPGPEMTRRLTGARFGVEGIRRLCGRPRGGLIAPVLKPQGLDAASLAAIARRCALGGADIVKEDHGLGDLPSAPFRARVEAVTAALAAVQAETGRRPLYFAVLPGQRTEEAIAFAKAAGVDGLLVMPGLHGWGLMARIAGDDTLEMPVMAHPAFTGAFVQSPAAGIAHGVLYGTLQRLAGADISVFPNVGGRFGFSEEDCRAIARSCLDPTGPGRPILPSPGGGMSVDRAAGMRAMFGEDVCYLIGGSLLRHGERIGEEIARMRRALDEEIA</sequence>
<dbReference type="SFLD" id="SFLDG00301">
    <property type="entry name" value="RuBisCO-like_proteins"/>
    <property type="match status" value="1"/>
</dbReference>
<dbReference type="PANTHER" id="PTHR42704">
    <property type="entry name" value="RIBULOSE BISPHOSPHATE CARBOXYLASE"/>
    <property type="match status" value="1"/>
</dbReference>
<keyword evidence="2" id="KW-0456">Lyase</keyword>
<accession>S9QP18</accession>
<dbReference type="HOGENOM" id="CLU_031450_3_1_5"/>
<gene>
    <name evidence="2" type="ORF">ruthe_02783</name>
</gene>
<dbReference type="PANTHER" id="PTHR42704:SF17">
    <property type="entry name" value="RIBULOSE BISPHOSPHATE CARBOXYLASE LARGE CHAIN"/>
    <property type="match status" value="1"/>
</dbReference>
<dbReference type="GO" id="GO:0016984">
    <property type="term" value="F:ribulose-bisphosphate carboxylase activity"/>
    <property type="evidence" value="ECO:0007669"/>
    <property type="project" value="UniProtKB-EC"/>
</dbReference>
<dbReference type="InterPro" id="IPR000685">
    <property type="entry name" value="RuBisCO_lsu_C"/>
</dbReference>
<dbReference type="Gene3D" id="3.30.70.150">
    <property type="entry name" value="RuBisCO large subunit, N-terminal domain"/>
    <property type="match status" value="1"/>
</dbReference>
<dbReference type="SUPFAM" id="SSF51649">
    <property type="entry name" value="RuBisCo, C-terminal domain"/>
    <property type="match status" value="1"/>
</dbReference>
<proteinExistence type="predicted"/>
<keyword evidence="3" id="KW-1185">Reference proteome</keyword>
<evidence type="ECO:0000259" key="1">
    <source>
        <dbReference type="Pfam" id="PF00016"/>
    </source>
</evidence>
<dbReference type="InterPro" id="IPR036376">
    <property type="entry name" value="RuBisCO_lsu_C_sf"/>
</dbReference>
<dbReference type="AlphaFoldDB" id="S9QP18"/>
<comment type="caution">
    <text evidence="2">The sequence shown here is derived from an EMBL/GenBank/DDBJ whole genome shotgun (WGS) entry which is preliminary data.</text>
</comment>
<dbReference type="SFLD" id="SFLDS00014">
    <property type="entry name" value="RuBisCO"/>
    <property type="match status" value="1"/>
</dbReference>
<dbReference type="InterPro" id="IPR033966">
    <property type="entry name" value="RuBisCO"/>
</dbReference>
<dbReference type="RefSeq" id="WP_021098855.1">
    <property type="nucleotide sequence ID" value="NZ_KE557324.1"/>
</dbReference>
<dbReference type="GO" id="GO:0000287">
    <property type="term" value="F:magnesium ion binding"/>
    <property type="evidence" value="ECO:0007669"/>
    <property type="project" value="InterPro"/>
</dbReference>
<name>S9QP18_9RHOB</name>
<dbReference type="EC" id="4.1.1.39" evidence="2"/>
<evidence type="ECO:0000313" key="2">
    <source>
        <dbReference type="EMBL" id="EPX83166.1"/>
    </source>
</evidence>
<evidence type="ECO:0000313" key="3">
    <source>
        <dbReference type="Proteomes" id="UP000015346"/>
    </source>
</evidence>
<dbReference type="Pfam" id="PF00016">
    <property type="entry name" value="RuBisCO_large"/>
    <property type="match status" value="1"/>
</dbReference>
<feature type="domain" description="Ribulose bisphosphate carboxylase large subunit C-terminal" evidence="1">
    <location>
        <begin position="123"/>
        <end position="281"/>
    </location>
</feature>
<dbReference type="CDD" id="cd08210">
    <property type="entry name" value="RLP_RrRLP"/>
    <property type="match status" value="1"/>
</dbReference>
<dbReference type="Gene3D" id="3.20.20.110">
    <property type="entry name" value="Ribulose bisphosphate carboxylase, large subunit, C-terminal domain"/>
    <property type="match status" value="1"/>
</dbReference>
<protein>
    <submittedName>
        <fullName evidence="2">Ribulose 1,5-bisphosphate carboxylase large subunit</fullName>
        <ecNumber evidence="2">4.1.1.39</ecNumber>
    </submittedName>
</protein>
<dbReference type="SUPFAM" id="SSF54966">
    <property type="entry name" value="RuBisCO, large subunit, small (N-terminal) domain"/>
    <property type="match status" value="1"/>
</dbReference>